<evidence type="ECO:0000256" key="4">
    <source>
        <dbReference type="ARBA" id="ARBA00022801"/>
    </source>
</evidence>
<dbReference type="Proteomes" id="UP000289340">
    <property type="component" value="Chromosome 3"/>
</dbReference>
<dbReference type="PANTHER" id="PTHR32227">
    <property type="entry name" value="GLUCAN ENDO-1,3-BETA-GLUCOSIDASE BG1-RELATED-RELATED"/>
    <property type="match status" value="1"/>
</dbReference>
<dbReference type="InterPro" id="IPR000490">
    <property type="entry name" value="Glyco_hydro_17"/>
</dbReference>
<dbReference type="InterPro" id="IPR044965">
    <property type="entry name" value="Glyco_hydro_17_plant"/>
</dbReference>
<evidence type="ECO:0000256" key="8">
    <source>
        <dbReference type="RuleBase" id="RU004335"/>
    </source>
</evidence>
<proteinExistence type="inferred from homology"/>
<evidence type="ECO:0000313" key="9">
    <source>
        <dbReference type="EMBL" id="RZC19758.1"/>
    </source>
</evidence>
<gene>
    <name evidence="9" type="ORF">D0Y65_006552</name>
</gene>
<dbReference type="GO" id="GO:0042973">
    <property type="term" value="F:glucan endo-1,3-beta-D-glucosidase activity"/>
    <property type="evidence" value="ECO:0007669"/>
    <property type="project" value="UniProtKB-EC"/>
</dbReference>
<organism evidence="9 10">
    <name type="scientific">Glycine soja</name>
    <name type="common">Wild soybean</name>
    <dbReference type="NCBI Taxonomy" id="3848"/>
    <lineage>
        <taxon>Eukaryota</taxon>
        <taxon>Viridiplantae</taxon>
        <taxon>Streptophyta</taxon>
        <taxon>Embryophyta</taxon>
        <taxon>Tracheophyta</taxon>
        <taxon>Spermatophyta</taxon>
        <taxon>Magnoliopsida</taxon>
        <taxon>eudicotyledons</taxon>
        <taxon>Gunneridae</taxon>
        <taxon>Pentapetalae</taxon>
        <taxon>rosids</taxon>
        <taxon>fabids</taxon>
        <taxon>Fabales</taxon>
        <taxon>Fabaceae</taxon>
        <taxon>Papilionoideae</taxon>
        <taxon>50 kb inversion clade</taxon>
        <taxon>NPAAA clade</taxon>
        <taxon>indigoferoid/millettioid clade</taxon>
        <taxon>Phaseoleae</taxon>
        <taxon>Glycine</taxon>
        <taxon>Glycine subgen. Soja</taxon>
    </lineage>
</organism>
<evidence type="ECO:0000256" key="6">
    <source>
        <dbReference type="ARBA" id="ARBA00033335"/>
    </source>
</evidence>
<sequence length="186" mass="20960">MLFRLIQLHLWRSSPHDGDKLGVYKSTCEHNKGDGRICDSYEDNEKRNLNDGPLSRFCGSSVIVPSLERYAGVNHKTGLGKECGEISSQLGVNYERLGNNLLPPRTSMSFLQSSLKAKRVKIYDADAEILDALRNMGIRVSIMLPNQLVINVSTNQTFLDEWVQSNVVPFHPETLIRYLNSLVPQV</sequence>
<comment type="catalytic activity">
    <reaction evidence="1">
        <text>Hydrolysis of (1-&gt;3)-beta-D-glucosidic linkages in (1-&gt;3)-beta-D-glucans.</text>
        <dbReference type="EC" id="3.2.1.39"/>
    </reaction>
</comment>
<dbReference type="Gene3D" id="3.20.20.80">
    <property type="entry name" value="Glycosidases"/>
    <property type="match status" value="1"/>
</dbReference>
<evidence type="ECO:0000256" key="5">
    <source>
        <dbReference type="ARBA" id="ARBA00023295"/>
    </source>
</evidence>
<protein>
    <recommendedName>
        <fullName evidence="3">glucan endo-1,3-beta-D-glucosidase</fullName>
        <ecNumber evidence="3">3.2.1.39</ecNumber>
    </recommendedName>
    <alternativeName>
        <fullName evidence="6">(1-&gt;3)-beta-glucan endohydrolase</fullName>
    </alternativeName>
    <alternativeName>
        <fullName evidence="7">Beta-1,3-endoglucanase</fullName>
    </alternativeName>
</protein>
<keyword evidence="10" id="KW-1185">Reference proteome</keyword>
<dbReference type="EMBL" id="QZWG01000003">
    <property type="protein sequence ID" value="RZC19758.1"/>
    <property type="molecule type" value="Genomic_DNA"/>
</dbReference>
<evidence type="ECO:0000256" key="2">
    <source>
        <dbReference type="ARBA" id="ARBA00008773"/>
    </source>
</evidence>
<accession>A0A445L9J1</accession>
<keyword evidence="5 9" id="KW-0326">Glycosidase</keyword>
<evidence type="ECO:0000256" key="7">
    <source>
        <dbReference type="ARBA" id="ARBA00033417"/>
    </source>
</evidence>
<reference evidence="9 10" key="1">
    <citation type="submission" date="2018-09" db="EMBL/GenBank/DDBJ databases">
        <title>A high-quality reference genome of wild soybean provides a powerful tool to mine soybean genomes.</title>
        <authorList>
            <person name="Xie M."/>
            <person name="Chung C.Y.L."/>
            <person name="Li M.-W."/>
            <person name="Wong F.-L."/>
            <person name="Chan T.-F."/>
            <person name="Lam H.-M."/>
        </authorList>
    </citation>
    <scope>NUCLEOTIDE SEQUENCE [LARGE SCALE GENOMIC DNA]</scope>
    <source>
        <strain evidence="10">cv. W05</strain>
        <tissue evidence="9">Hypocotyl of etiolated seedlings</tissue>
    </source>
</reference>
<evidence type="ECO:0000313" key="10">
    <source>
        <dbReference type="Proteomes" id="UP000289340"/>
    </source>
</evidence>
<evidence type="ECO:0000256" key="3">
    <source>
        <dbReference type="ARBA" id="ARBA00012780"/>
    </source>
</evidence>
<dbReference type="InterPro" id="IPR017853">
    <property type="entry name" value="GH"/>
</dbReference>
<comment type="caution">
    <text evidence="9">The sequence shown here is derived from an EMBL/GenBank/DDBJ whole genome shotgun (WGS) entry which is preliminary data.</text>
</comment>
<dbReference type="AlphaFoldDB" id="A0A445L9J1"/>
<keyword evidence="4 9" id="KW-0378">Hydrolase</keyword>
<comment type="similarity">
    <text evidence="2 8">Belongs to the glycosyl hydrolase 17 family.</text>
</comment>
<dbReference type="EC" id="3.2.1.39" evidence="3"/>
<dbReference type="Pfam" id="PF00332">
    <property type="entry name" value="Glyco_hydro_17"/>
    <property type="match status" value="1"/>
</dbReference>
<dbReference type="SUPFAM" id="SSF51445">
    <property type="entry name" value="(Trans)glycosidases"/>
    <property type="match status" value="1"/>
</dbReference>
<evidence type="ECO:0000256" key="1">
    <source>
        <dbReference type="ARBA" id="ARBA00000382"/>
    </source>
</evidence>
<name>A0A445L9J1_GLYSO</name>
<dbReference type="GO" id="GO:0005975">
    <property type="term" value="P:carbohydrate metabolic process"/>
    <property type="evidence" value="ECO:0007669"/>
    <property type="project" value="InterPro"/>
</dbReference>